<evidence type="ECO:0000313" key="1">
    <source>
        <dbReference type="EMBL" id="KIM22322.1"/>
    </source>
</evidence>
<reference evidence="2" key="2">
    <citation type="submission" date="2015-01" db="EMBL/GenBank/DDBJ databases">
        <title>Evolutionary Origins and Diversification of the Mycorrhizal Mutualists.</title>
        <authorList>
            <consortium name="DOE Joint Genome Institute"/>
            <consortium name="Mycorrhizal Genomics Consortium"/>
            <person name="Kohler A."/>
            <person name="Kuo A."/>
            <person name="Nagy L.G."/>
            <person name="Floudas D."/>
            <person name="Copeland A."/>
            <person name="Barry K.W."/>
            <person name="Cichocki N."/>
            <person name="Veneault-Fourrey C."/>
            <person name="LaButti K."/>
            <person name="Lindquist E.A."/>
            <person name="Lipzen A."/>
            <person name="Lundell T."/>
            <person name="Morin E."/>
            <person name="Murat C."/>
            <person name="Riley R."/>
            <person name="Ohm R."/>
            <person name="Sun H."/>
            <person name="Tunlid A."/>
            <person name="Henrissat B."/>
            <person name="Grigoriev I.V."/>
            <person name="Hibbett D.S."/>
            <person name="Martin F."/>
        </authorList>
    </citation>
    <scope>NUCLEOTIDE SEQUENCE [LARGE SCALE GENOMIC DNA]</scope>
    <source>
        <strain evidence="2">MAFF 305830</strain>
    </source>
</reference>
<protein>
    <submittedName>
        <fullName evidence="1">Uncharacterized protein</fullName>
    </submittedName>
</protein>
<sequence length="275" mass="31217">MSNFSPFLRHATEIITNGLPDWGSLPWINLQKLEVQLSASGYTLHDPSRSILISIFRSAPYLTHLILDFKMSRPPAHAAEPLPITHTKLEEISAPLNHFTQNGVLLGVQLDVPKLTSVVLCNLERSKKPELDVFNRIWTIPRKITLNSYGDGIMAAAELVRWYPSVHTLIIERGQTEAFFIFMCTLLEKYEIHPSAGPLPLPSLTTLRIRKTNLRGVTLLALINARIRHVRKNTRGMRALTSIEMYETPRVTSKDWKLVLEKLEEGRLLNSQIAQ</sequence>
<gene>
    <name evidence="1" type="ORF">M408DRAFT_28789</name>
</gene>
<evidence type="ECO:0000313" key="2">
    <source>
        <dbReference type="Proteomes" id="UP000054097"/>
    </source>
</evidence>
<dbReference type="STRING" id="933852.A0A0C2WYC4"/>
<accession>A0A0C2WYC4</accession>
<proteinExistence type="predicted"/>
<dbReference type="EMBL" id="KN824358">
    <property type="protein sequence ID" value="KIM22322.1"/>
    <property type="molecule type" value="Genomic_DNA"/>
</dbReference>
<dbReference type="AlphaFoldDB" id="A0A0C2WYC4"/>
<name>A0A0C2WYC4_SERVB</name>
<dbReference type="Proteomes" id="UP000054097">
    <property type="component" value="Unassembled WGS sequence"/>
</dbReference>
<organism evidence="1 2">
    <name type="scientific">Serendipita vermifera MAFF 305830</name>
    <dbReference type="NCBI Taxonomy" id="933852"/>
    <lineage>
        <taxon>Eukaryota</taxon>
        <taxon>Fungi</taxon>
        <taxon>Dikarya</taxon>
        <taxon>Basidiomycota</taxon>
        <taxon>Agaricomycotina</taxon>
        <taxon>Agaricomycetes</taxon>
        <taxon>Sebacinales</taxon>
        <taxon>Serendipitaceae</taxon>
        <taxon>Serendipita</taxon>
    </lineage>
</organism>
<reference evidence="1 2" key="1">
    <citation type="submission" date="2014-04" db="EMBL/GenBank/DDBJ databases">
        <authorList>
            <consortium name="DOE Joint Genome Institute"/>
            <person name="Kuo A."/>
            <person name="Zuccaro A."/>
            <person name="Kohler A."/>
            <person name="Nagy L.G."/>
            <person name="Floudas D."/>
            <person name="Copeland A."/>
            <person name="Barry K.W."/>
            <person name="Cichocki N."/>
            <person name="Veneault-Fourrey C."/>
            <person name="LaButti K."/>
            <person name="Lindquist E.A."/>
            <person name="Lipzen A."/>
            <person name="Lundell T."/>
            <person name="Morin E."/>
            <person name="Murat C."/>
            <person name="Sun H."/>
            <person name="Tunlid A."/>
            <person name="Henrissat B."/>
            <person name="Grigoriev I.V."/>
            <person name="Hibbett D.S."/>
            <person name="Martin F."/>
            <person name="Nordberg H.P."/>
            <person name="Cantor M.N."/>
            <person name="Hua S.X."/>
        </authorList>
    </citation>
    <scope>NUCLEOTIDE SEQUENCE [LARGE SCALE GENOMIC DNA]</scope>
    <source>
        <strain evidence="1 2">MAFF 305830</strain>
    </source>
</reference>
<dbReference type="HOGENOM" id="CLU_1012527_0_0_1"/>
<keyword evidence="2" id="KW-1185">Reference proteome</keyword>